<reference evidence="1" key="1">
    <citation type="submission" date="2022-06" db="EMBL/GenBank/DDBJ databases">
        <title>Gracilimonas sp. CAU 1638 isolated from sea sediment.</title>
        <authorList>
            <person name="Kim W."/>
        </authorList>
    </citation>
    <scope>NUCLEOTIDE SEQUENCE</scope>
    <source>
        <strain evidence="1">CAU 1638</strain>
    </source>
</reference>
<gene>
    <name evidence="1" type="ORF">NM125_07260</name>
</gene>
<organism evidence="1 2">
    <name type="scientific">Gracilimonas sediminicola</name>
    <dbReference type="NCBI Taxonomy" id="2952158"/>
    <lineage>
        <taxon>Bacteria</taxon>
        <taxon>Pseudomonadati</taxon>
        <taxon>Balneolota</taxon>
        <taxon>Balneolia</taxon>
        <taxon>Balneolales</taxon>
        <taxon>Balneolaceae</taxon>
        <taxon>Gracilimonas</taxon>
    </lineage>
</organism>
<sequence length="199" mass="22440">MNLNIFTSFVIGGLFLLTLLAFNNFVFNSAVETTTGVITENSFDTIVEILQNDINRLGYNTGTADNILTMKDGEFKFKGDIYDEDGSGTVADYNTVEWNLTSNKATSTDNPNDYILTRTFDPDPFFGGDSEDLTFYVTHLEFKYLDANGSETNDPELVKQVSIELVHESKNSYYVSTKGAEKFYRSVWNRTIVPNNLTF</sequence>
<keyword evidence="2" id="KW-1185">Reference proteome</keyword>
<evidence type="ECO:0000313" key="1">
    <source>
        <dbReference type="EMBL" id="MCP9291378.1"/>
    </source>
</evidence>
<comment type="caution">
    <text evidence="1">The sequence shown here is derived from an EMBL/GenBank/DDBJ whole genome shotgun (WGS) entry which is preliminary data.</text>
</comment>
<accession>A0A9X2L3Y5</accession>
<name>A0A9X2L3Y5_9BACT</name>
<dbReference type="RefSeq" id="WP_255134245.1">
    <property type="nucleotide sequence ID" value="NZ_JANDBC010000001.1"/>
</dbReference>
<proteinExistence type="predicted"/>
<dbReference type="AlphaFoldDB" id="A0A9X2L3Y5"/>
<dbReference type="Proteomes" id="UP001139125">
    <property type="component" value="Unassembled WGS sequence"/>
</dbReference>
<evidence type="ECO:0000313" key="2">
    <source>
        <dbReference type="Proteomes" id="UP001139125"/>
    </source>
</evidence>
<dbReference type="EMBL" id="JANDBC010000001">
    <property type="protein sequence ID" value="MCP9291378.1"/>
    <property type="molecule type" value="Genomic_DNA"/>
</dbReference>
<protein>
    <submittedName>
        <fullName evidence="1">Uncharacterized protein</fullName>
    </submittedName>
</protein>